<dbReference type="InterPro" id="IPR050571">
    <property type="entry name" value="Class-IV_PLP-Dep_Aminotrnsfr"/>
</dbReference>
<dbReference type="GO" id="GO:0008483">
    <property type="term" value="F:transaminase activity"/>
    <property type="evidence" value="ECO:0007669"/>
    <property type="project" value="UniProtKB-KW"/>
</dbReference>
<dbReference type="OrthoDB" id="9805628at2"/>
<dbReference type="GO" id="GO:0005829">
    <property type="term" value="C:cytosol"/>
    <property type="evidence" value="ECO:0007669"/>
    <property type="project" value="TreeGrafter"/>
</dbReference>
<dbReference type="EMBL" id="CP021383">
    <property type="protein sequence ID" value="ARU53002.1"/>
    <property type="molecule type" value="Genomic_DNA"/>
</dbReference>
<reference evidence="6 7" key="1">
    <citation type="submission" date="2017-05" db="EMBL/GenBank/DDBJ databases">
        <authorList>
            <person name="Song R."/>
            <person name="Chenine A.L."/>
            <person name="Ruprecht R.M."/>
        </authorList>
    </citation>
    <scope>NUCLEOTIDE SEQUENCE [LARGE SCALE GENOMIC DNA]</scope>
    <source>
        <strain evidence="6 7">PSBB019</strain>
    </source>
</reference>
<dbReference type="RefSeq" id="WP_087471940.1">
    <property type="nucleotide sequence ID" value="NZ_CP021383.1"/>
</dbReference>
<name>A0A1Y0HXU6_CELCE</name>
<evidence type="ECO:0000256" key="3">
    <source>
        <dbReference type="ARBA" id="ARBA00022898"/>
    </source>
</evidence>
<comment type="similarity">
    <text evidence="2 4">Belongs to the class-IV pyridoxal-phosphate-dependent aminotransferase family.</text>
</comment>
<organism evidence="6 7">
    <name type="scientific">Cellulosimicrobium cellulans</name>
    <name type="common">Arthrobacter luteus</name>
    <dbReference type="NCBI Taxonomy" id="1710"/>
    <lineage>
        <taxon>Bacteria</taxon>
        <taxon>Bacillati</taxon>
        <taxon>Actinomycetota</taxon>
        <taxon>Actinomycetes</taxon>
        <taxon>Micrococcales</taxon>
        <taxon>Promicromonosporaceae</taxon>
        <taxon>Cellulosimicrobium</taxon>
    </lineage>
</organism>
<evidence type="ECO:0000256" key="1">
    <source>
        <dbReference type="ARBA" id="ARBA00001933"/>
    </source>
</evidence>
<comment type="cofactor">
    <cofactor evidence="1 5">
        <name>pyridoxal 5'-phosphate</name>
        <dbReference type="ChEBI" id="CHEBI:597326"/>
    </cofactor>
</comment>
<dbReference type="PANTHER" id="PTHR42743:SF11">
    <property type="entry name" value="AMINODEOXYCHORISMATE LYASE"/>
    <property type="match status" value="1"/>
</dbReference>
<evidence type="ECO:0000313" key="6">
    <source>
        <dbReference type="EMBL" id="ARU53002.1"/>
    </source>
</evidence>
<sequence>MSPAAVTTPTSDRPSENLVIWADGRLVRPGEEALSAVDHGLTVGDGVFETCAVFDGQAFALTRHLRRLARSAAGLGLDAPDEQRVLDGVAAVLAEADARTRAGAGDVGRLRITVTAGVGPLGSGRTPGAQTVVVAAGPATISPTGRAVRSPWTRNERSAVAGLKTTSYAENVVALADAVAQGGDEALLANTVGDLCEGTGANVFVERGGELVTPLLASGCLAGITRELLLEWAAEVGLPVREARPGELPFAVLDEVTRGEAALLLTGSVRNVQPVTWLDGVEVAAGELSLAARELFERRRRERLDP</sequence>
<proteinExistence type="inferred from homology"/>
<evidence type="ECO:0000256" key="5">
    <source>
        <dbReference type="RuleBase" id="RU004516"/>
    </source>
</evidence>
<dbReference type="SUPFAM" id="SSF56752">
    <property type="entry name" value="D-aminoacid aminotransferase-like PLP-dependent enzymes"/>
    <property type="match status" value="1"/>
</dbReference>
<dbReference type="InterPro" id="IPR001544">
    <property type="entry name" value="Aminotrans_IV"/>
</dbReference>
<dbReference type="KEGG" id="cceu:CBR64_17745"/>
<keyword evidence="6" id="KW-0808">Transferase</keyword>
<dbReference type="InterPro" id="IPR018300">
    <property type="entry name" value="Aminotrans_IV_CS"/>
</dbReference>
<evidence type="ECO:0000256" key="4">
    <source>
        <dbReference type="RuleBase" id="RU004106"/>
    </source>
</evidence>
<keyword evidence="3 5" id="KW-0663">Pyridoxal phosphate</keyword>
<dbReference type="Gene3D" id="3.30.470.10">
    <property type="match status" value="1"/>
</dbReference>
<dbReference type="PANTHER" id="PTHR42743">
    <property type="entry name" value="AMINO-ACID AMINOTRANSFERASE"/>
    <property type="match status" value="1"/>
</dbReference>
<dbReference type="Proteomes" id="UP000196228">
    <property type="component" value="Chromosome"/>
</dbReference>
<dbReference type="GO" id="GO:0046394">
    <property type="term" value="P:carboxylic acid biosynthetic process"/>
    <property type="evidence" value="ECO:0007669"/>
    <property type="project" value="UniProtKB-ARBA"/>
</dbReference>
<gene>
    <name evidence="6" type="ORF">CBR64_17745</name>
</gene>
<evidence type="ECO:0000313" key="7">
    <source>
        <dbReference type="Proteomes" id="UP000196228"/>
    </source>
</evidence>
<dbReference type="AlphaFoldDB" id="A0A1Y0HXU6"/>
<dbReference type="PROSITE" id="PS00770">
    <property type="entry name" value="AA_TRANSFER_CLASS_4"/>
    <property type="match status" value="1"/>
</dbReference>
<dbReference type="Pfam" id="PF01063">
    <property type="entry name" value="Aminotran_4"/>
    <property type="match status" value="1"/>
</dbReference>
<evidence type="ECO:0000256" key="2">
    <source>
        <dbReference type="ARBA" id="ARBA00009320"/>
    </source>
</evidence>
<dbReference type="InterPro" id="IPR043131">
    <property type="entry name" value="BCAT-like_N"/>
</dbReference>
<accession>A0A1Y0HXU6</accession>
<keyword evidence="6" id="KW-0032">Aminotransferase</keyword>
<dbReference type="InterPro" id="IPR043132">
    <property type="entry name" value="BCAT-like_C"/>
</dbReference>
<dbReference type="Gene3D" id="3.20.10.10">
    <property type="entry name" value="D-amino Acid Aminotransferase, subunit A, domain 2"/>
    <property type="match status" value="1"/>
</dbReference>
<dbReference type="InterPro" id="IPR036038">
    <property type="entry name" value="Aminotransferase-like"/>
</dbReference>
<protein>
    <submittedName>
        <fullName evidence="6">Aminotransferase IV</fullName>
    </submittedName>
</protein>